<feature type="transmembrane region" description="Helical" evidence="1">
    <location>
        <begin position="62"/>
        <end position="79"/>
    </location>
</feature>
<dbReference type="InterPro" id="IPR022062">
    <property type="entry name" value="DUF3618"/>
</dbReference>
<keyword evidence="3" id="KW-1185">Reference proteome</keyword>
<organism evidence="2 3">
    <name type="scientific">Actinoplanes ianthinogenes</name>
    <dbReference type="NCBI Taxonomy" id="122358"/>
    <lineage>
        <taxon>Bacteria</taxon>
        <taxon>Bacillati</taxon>
        <taxon>Actinomycetota</taxon>
        <taxon>Actinomycetes</taxon>
        <taxon>Micromonosporales</taxon>
        <taxon>Micromonosporaceae</taxon>
        <taxon>Actinoplanes</taxon>
    </lineage>
</organism>
<evidence type="ECO:0000313" key="2">
    <source>
        <dbReference type="EMBL" id="BCJ41606.1"/>
    </source>
</evidence>
<evidence type="ECO:0000256" key="1">
    <source>
        <dbReference type="SAM" id="Phobius"/>
    </source>
</evidence>
<evidence type="ECO:0000313" key="3">
    <source>
        <dbReference type="Proteomes" id="UP000676967"/>
    </source>
</evidence>
<accession>A0ABN6CBE2</accession>
<dbReference type="Pfam" id="PF12277">
    <property type="entry name" value="DUF3618"/>
    <property type="match status" value="1"/>
</dbReference>
<sequence>MSESNGTTAKPDLVALRAEIKQTRAELGDTVQALAARTDVKARAREQVVQVRERVRVNQTPLVLVAAGLAAVVGVILIVRGRRR</sequence>
<keyword evidence="1" id="KW-0812">Transmembrane</keyword>
<gene>
    <name evidence="2" type="ORF">Aiant_22630</name>
</gene>
<name>A0ABN6CBE2_9ACTN</name>
<dbReference type="EMBL" id="AP023356">
    <property type="protein sequence ID" value="BCJ41606.1"/>
    <property type="molecule type" value="Genomic_DNA"/>
</dbReference>
<keyword evidence="1" id="KW-0472">Membrane</keyword>
<reference evidence="2 3" key="1">
    <citation type="submission" date="2020-08" db="EMBL/GenBank/DDBJ databases">
        <title>Whole genome shotgun sequence of Actinoplanes ianthinogenes NBRC 13996.</title>
        <authorList>
            <person name="Komaki H."/>
            <person name="Tamura T."/>
        </authorList>
    </citation>
    <scope>NUCLEOTIDE SEQUENCE [LARGE SCALE GENOMIC DNA]</scope>
    <source>
        <strain evidence="2 3">NBRC 13996</strain>
    </source>
</reference>
<dbReference type="RefSeq" id="WP_189333271.1">
    <property type="nucleotide sequence ID" value="NZ_AP023356.1"/>
</dbReference>
<proteinExistence type="predicted"/>
<keyword evidence="1" id="KW-1133">Transmembrane helix</keyword>
<evidence type="ECO:0008006" key="4">
    <source>
        <dbReference type="Google" id="ProtNLM"/>
    </source>
</evidence>
<dbReference type="Proteomes" id="UP000676967">
    <property type="component" value="Chromosome"/>
</dbReference>
<protein>
    <recommendedName>
        <fullName evidence="4">DUF3618 domain-containing protein</fullName>
    </recommendedName>
</protein>